<evidence type="ECO:0000256" key="2">
    <source>
        <dbReference type="ARBA" id="ARBA00022679"/>
    </source>
</evidence>
<feature type="domain" description="PABS" evidence="4">
    <location>
        <begin position="41"/>
        <end position="179"/>
    </location>
</feature>
<dbReference type="PROSITE" id="PS51006">
    <property type="entry name" value="PABS_2"/>
    <property type="match status" value="1"/>
</dbReference>
<organism evidence="5 6">
    <name type="scientific">Dissostichus mawsoni</name>
    <name type="common">Antarctic cod</name>
    <dbReference type="NCBI Taxonomy" id="36200"/>
    <lineage>
        <taxon>Eukaryota</taxon>
        <taxon>Metazoa</taxon>
        <taxon>Chordata</taxon>
        <taxon>Craniata</taxon>
        <taxon>Vertebrata</taxon>
        <taxon>Euteleostomi</taxon>
        <taxon>Actinopterygii</taxon>
        <taxon>Neopterygii</taxon>
        <taxon>Teleostei</taxon>
        <taxon>Neoteleostei</taxon>
        <taxon>Acanthomorphata</taxon>
        <taxon>Eupercaria</taxon>
        <taxon>Perciformes</taxon>
        <taxon>Notothenioidei</taxon>
        <taxon>Nototheniidae</taxon>
        <taxon>Dissostichus</taxon>
    </lineage>
</organism>
<proteinExistence type="inferred from homology"/>
<dbReference type="SUPFAM" id="SSF53335">
    <property type="entry name" value="S-adenosyl-L-methionine-dependent methyltransferases"/>
    <property type="match status" value="1"/>
</dbReference>
<feature type="active site" description="Proton acceptor" evidence="3">
    <location>
        <position position="94"/>
    </location>
</feature>
<dbReference type="InterPro" id="IPR015576">
    <property type="entry name" value="Spermine_synthase_animal"/>
</dbReference>
<comment type="similarity">
    <text evidence="1">Belongs to the spermidine/spermine synthase family.</text>
</comment>
<gene>
    <name evidence="5" type="ORF">F7725_013335</name>
</gene>
<protein>
    <recommendedName>
        <fullName evidence="4">PABS domain-containing protein</fullName>
    </recommendedName>
</protein>
<evidence type="ECO:0000256" key="1">
    <source>
        <dbReference type="ARBA" id="ARBA00007867"/>
    </source>
</evidence>
<dbReference type="OrthoDB" id="5953636at2759"/>
<dbReference type="Gene3D" id="3.40.50.150">
    <property type="entry name" value="Vaccinia Virus protein VP39"/>
    <property type="match status" value="1"/>
</dbReference>
<dbReference type="AlphaFoldDB" id="A0A7J5YR15"/>
<accession>A0A7J5YR15</accession>
<dbReference type="Proteomes" id="UP000518266">
    <property type="component" value="Unassembled WGS sequence"/>
</dbReference>
<dbReference type="EMBL" id="JAAKFY010000010">
    <property type="protein sequence ID" value="KAF3851563.1"/>
    <property type="molecule type" value="Genomic_DNA"/>
</dbReference>
<comment type="caution">
    <text evidence="5">The sequence shown here is derived from an EMBL/GenBank/DDBJ whole genome shotgun (WGS) entry which is preliminary data.</text>
</comment>
<sequence>MIFAERADADVAYNQAIMGGENFAGKEVLILGGADVGILSEMVIKVCKKYMRRACGSILDSLEGDCYKIIVSDCVPMLKKFIEEGNTFDYVINDLTGIPLSTEPEEDSAWEFLRNVLDMSIKVLRPSGKYLTLAGCVNLTESLRLYEEELGKLSCPVAFTKREADMPFLMGQYPFISSP</sequence>
<reference evidence="5 6" key="1">
    <citation type="submission" date="2020-03" db="EMBL/GenBank/DDBJ databases">
        <title>Dissostichus mawsoni Genome sequencing and assembly.</title>
        <authorList>
            <person name="Park H."/>
        </authorList>
    </citation>
    <scope>NUCLEOTIDE SEQUENCE [LARGE SCALE GENOMIC DNA]</scope>
    <source>
        <strain evidence="5">DM0001</strain>
        <tissue evidence="5">Muscle</tissue>
    </source>
</reference>
<dbReference type="GO" id="GO:0016768">
    <property type="term" value="F:spermine synthase activity"/>
    <property type="evidence" value="ECO:0007669"/>
    <property type="project" value="InterPro"/>
</dbReference>
<keyword evidence="3" id="KW-0620">Polyamine biosynthesis</keyword>
<keyword evidence="6" id="KW-1185">Reference proteome</keyword>
<evidence type="ECO:0000313" key="5">
    <source>
        <dbReference type="EMBL" id="KAF3851563.1"/>
    </source>
</evidence>
<evidence type="ECO:0000256" key="3">
    <source>
        <dbReference type="PROSITE-ProRule" id="PRU00354"/>
    </source>
</evidence>
<evidence type="ECO:0000313" key="6">
    <source>
        <dbReference type="Proteomes" id="UP000518266"/>
    </source>
</evidence>
<dbReference type="InterPro" id="IPR030374">
    <property type="entry name" value="PABS"/>
</dbReference>
<dbReference type="InterPro" id="IPR029063">
    <property type="entry name" value="SAM-dependent_MTases_sf"/>
</dbReference>
<dbReference type="PANTHER" id="PTHR46315:SF1">
    <property type="entry name" value="SPERMINE SYNTHASE"/>
    <property type="match status" value="1"/>
</dbReference>
<dbReference type="Pfam" id="PF01564">
    <property type="entry name" value="Spermine_synth"/>
    <property type="match status" value="1"/>
</dbReference>
<name>A0A7J5YR15_DISMA</name>
<keyword evidence="2 3" id="KW-0808">Transferase</keyword>
<dbReference type="PANTHER" id="PTHR46315">
    <property type="entry name" value="SPERMINE SYNTHASE"/>
    <property type="match status" value="1"/>
</dbReference>
<dbReference type="GO" id="GO:0006597">
    <property type="term" value="P:spermine biosynthetic process"/>
    <property type="evidence" value="ECO:0007669"/>
    <property type="project" value="InterPro"/>
</dbReference>
<evidence type="ECO:0000259" key="4">
    <source>
        <dbReference type="PROSITE" id="PS51006"/>
    </source>
</evidence>